<dbReference type="OrthoDB" id="1418540at2759"/>
<feature type="compositionally biased region" description="Polar residues" evidence="1">
    <location>
        <begin position="71"/>
        <end position="82"/>
    </location>
</feature>
<organism evidence="2 3">
    <name type="scientific">Mucuna pruriens</name>
    <name type="common">Velvet bean</name>
    <name type="synonym">Dolichos pruriens</name>
    <dbReference type="NCBI Taxonomy" id="157652"/>
    <lineage>
        <taxon>Eukaryota</taxon>
        <taxon>Viridiplantae</taxon>
        <taxon>Streptophyta</taxon>
        <taxon>Embryophyta</taxon>
        <taxon>Tracheophyta</taxon>
        <taxon>Spermatophyta</taxon>
        <taxon>Magnoliopsida</taxon>
        <taxon>eudicotyledons</taxon>
        <taxon>Gunneridae</taxon>
        <taxon>Pentapetalae</taxon>
        <taxon>rosids</taxon>
        <taxon>fabids</taxon>
        <taxon>Fabales</taxon>
        <taxon>Fabaceae</taxon>
        <taxon>Papilionoideae</taxon>
        <taxon>50 kb inversion clade</taxon>
        <taxon>NPAAA clade</taxon>
        <taxon>indigoferoid/millettioid clade</taxon>
        <taxon>Phaseoleae</taxon>
        <taxon>Mucuna</taxon>
    </lineage>
</organism>
<feature type="compositionally biased region" description="Basic and acidic residues" evidence="1">
    <location>
        <begin position="95"/>
        <end position="110"/>
    </location>
</feature>
<evidence type="ECO:0000256" key="1">
    <source>
        <dbReference type="SAM" id="MobiDB-lite"/>
    </source>
</evidence>
<proteinExistence type="predicted"/>
<dbReference type="EMBL" id="QJKJ01009709">
    <property type="protein sequence ID" value="RDX75833.1"/>
    <property type="molecule type" value="Genomic_DNA"/>
</dbReference>
<dbReference type="PANTHER" id="PTHR32108">
    <property type="entry name" value="DNA-DIRECTED RNA POLYMERASE SUBUNIT ALPHA"/>
    <property type="match status" value="1"/>
</dbReference>
<accession>A0A371FCK0</accession>
<reference evidence="2" key="1">
    <citation type="submission" date="2018-05" db="EMBL/GenBank/DDBJ databases">
        <title>Draft genome of Mucuna pruriens seed.</title>
        <authorList>
            <person name="Nnadi N.E."/>
            <person name="Vos R."/>
            <person name="Hasami M.H."/>
            <person name="Devisetty U.K."/>
            <person name="Aguiy J.C."/>
        </authorList>
    </citation>
    <scope>NUCLEOTIDE SEQUENCE [LARGE SCALE GENOMIC DNA]</scope>
    <source>
        <strain evidence="2">JCA_2017</strain>
    </source>
</reference>
<evidence type="ECO:0000313" key="2">
    <source>
        <dbReference type="EMBL" id="RDX75833.1"/>
    </source>
</evidence>
<feature type="region of interest" description="Disordered" evidence="1">
    <location>
        <begin position="71"/>
        <end position="117"/>
    </location>
</feature>
<sequence>MPYTELLPRLLEQKLVEIIPLKPLEPPYPRSCSPNARCDYHCEAIGHATERCWSLKHKVQDLLDGGLLGFQNQGPNVQSNPLPTHKGMAINTISHENREEAERPNRREQEESTTNVP</sequence>
<gene>
    <name evidence="2" type="ORF">CR513_44247</name>
</gene>
<protein>
    <submittedName>
        <fullName evidence="2">Uncharacterized protein</fullName>
    </submittedName>
</protein>
<feature type="non-terminal residue" evidence="2">
    <location>
        <position position="1"/>
    </location>
</feature>
<evidence type="ECO:0000313" key="3">
    <source>
        <dbReference type="Proteomes" id="UP000257109"/>
    </source>
</evidence>
<keyword evidence="3" id="KW-1185">Reference proteome</keyword>
<comment type="caution">
    <text evidence="2">The sequence shown here is derived from an EMBL/GenBank/DDBJ whole genome shotgun (WGS) entry which is preliminary data.</text>
</comment>
<dbReference type="AlphaFoldDB" id="A0A371FCK0"/>
<dbReference type="PANTHER" id="PTHR32108:SF9">
    <property type="entry name" value="REVERSE TRANSCRIPTASE RNASE H-LIKE DOMAIN-CONTAINING PROTEIN"/>
    <property type="match status" value="1"/>
</dbReference>
<dbReference type="Proteomes" id="UP000257109">
    <property type="component" value="Unassembled WGS sequence"/>
</dbReference>
<name>A0A371FCK0_MUCPR</name>